<dbReference type="EMBL" id="LXQA010002277">
    <property type="protein sequence ID" value="MCH81417.1"/>
    <property type="molecule type" value="Genomic_DNA"/>
</dbReference>
<feature type="non-terminal residue" evidence="1">
    <location>
        <position position="284"/>
    </location>
</feature>
<sequence>MGQKCTEQLVNISNWTLDGRIKDRLKGLHITGKPVTGTDDDPVTWSQKCFGENLCKVSRYNKLQGSIRLNVLKEKFMIVPDNANDEVLDRHARAYVCYMLGSSLFSTYDHDIVPTMYLPLIFIMLSLPKIKSSIIASVENGNQNESFPLIVDWSKNLKDYNTRRKVEFLDIIDTMTDTEVVYNPYVSLKFTRDQDLTFKVQDCVCSIATPLINFNEIAFYKPYECKKQYPGRHTKKLDDKWELFYRRGARSKEHWGNNWTTKTYHKKFISQWDQSCFSKRPFAI</sequence>
<dbReference type="GO" id="GO:0010073">
    <property type="term" value="P:meristem maintenance"/>
    <property type="evidence" value="ECO:0007669"/>
    <property type="project" value="InterPro"/>
</dbReference>
<comment type="caution">
    <text evidence="1">The sequence shown here is derived from an EMBL/GenBank/DDBJ whole genome shotgun (WGS) entry which is preliminary data.</text>
</comment>
<dbReference type="AlphaFoldDB" id="A0A392M255"/>
<organism evidence="1 2">
    <name type="scientific">Trifolium medium</name>
    <dbReference type="NCBI Taxonomy" id="97028"/>
    <lineage>
        <taxon>Eukaryota</taxon>
        <taxon>Viridiplantae</taxon>
        <taxon>Streptophyta</taxon>
        <taxon>Embryophyta</taxon>
        <taxon>Tracheophyta</taxon>
        <taxon>Spermatophyta</taxon>
        <taxon>Magnoliopsida</taxon>
        <taxon>eudicotyledons</taxon>
        <taxon>Gunneridae</taxon>
        <taxon>Pentapetalae</taxon>
        <taxon>rosids</taxon>
        <taxon>fabids</taxon>
        <taxon>Fabales</taxon>
        <taxon>Fabaceae</taxon>
        <taxon>Papilionoideae</taxon>
        <taxon>50 kb inversion clade</taxon>
        <taxon>NPAAA clade</taxon>
        <taxon>Hologalegina</taxon>
        <taxon>IRL clade</taxon>
        <taxon>Trifolieae</taxon>
        <taxon>Trifolium</taxon>
    </lineage>
</organism>
<evidence type="ECO:0000313" key="1">
    <source>
        <dbReference type="EMBL" id="MCH81417.1"/>
    </source>
</evidence>
<protein>
    <submittedName>
        <fullName evidence="1">Serine/threonine-protein phosphatase 7 long form-like protein</fullName>
    </submittedName>
</protein>
<reference evidence="1 2" key="1">
    <citation type="journal article" date="2018" name="Front. Plant Sci.">
        <title>Red Clover (Trifolium pratense) and Zigzag Clover (T. medium) - A Picture of Genomic Similarities and Differences.</title>
        <authorList>
            <person name="Dluhosova J."/>
            <person name="Istvanek J."/>
            <person name="Nedelnik J."/>
            <person name="Repkova J."/>
        </authorList>
    </citation>
    <scope>NUCLEOTIDE SEQUENCE [LARGE SCALE GENOMIC DNA]</scope>
    <source>
        <strain evidence="2">cv. 10/8</strain>
        <tissue evidence="1">Leaf</tissue>
    </source>
</reference>
<dbReference type="PANTHER" id="PTHR46033">
    <property type="entry name" value="PROTEIN MAIN-LIKE 2"/>
    <property type="match status" value="1"/>
</dbReference>
<accession>A0A392M255</accession>
<dbReference type="InterPro" id="IPR044824">
    <property type="entry name" value="MAIN-like"/>
</dbReference>
<keyword evidence="2" id="KW-1185">Reference proteome</keyword>
<name>A0A392M255_9FABA</name>
<gene>
    <name evidence="1" type="ORF">A2U01_0002204</name>
</gene>
<dbReference type="Proteomes" id="UP000265520">
    <property type="component" value="Unassembled WGS sequence"/>
</dbReference>
<proteinExistence type="predicted"/>
<dbReference type="PANTHER" id="PTHR46033:SF17">
    <property type="entry name" value="AMINOTRANSFERASE-LIKE PLANT MOBILE DOMAIN-CONTAINING PROTEIN"/>
    <property type="match status" value="1"/>
</dbReference>
<evidence type="ECO:0000313" key="2">
    <source>
        <dbReference type="Proteomes" id="UP000265520"/>
    </source>
</evidence>